<evidence type="ECO:0000313" key="3">
    <source>
        <dbReference type="EMBL" id="CAB5219477.1"/>
    </source>
</evidence>
<name>A0A6J5KRR2_9CAUD</name>
<proteinExistence type="predicted"/>
<evidence type="ECO:0000259" key="1">
    <source>
        <dbReference type="Pfam" id="PF04542"/>
    </source>
</evidence>
<sequence>MNALPRNEKFGAGHDQYSIEQNMKLIHSVAGKTLRILESVGIFYMEYDDVLQLGLMTFNHALEKFDKQSGNRFSTYYVVAMQNECRKVIHANANSVKTTSVEEIACYQDDGLSIFDITPSEDATPSEVFEMKEHALKLVQSLSVRTRMVIKSLVSPGVALVQAFKDREDYAERCHAQGIRTSYPKEIDVNFIAQFYGFSRRETEIIKEELRRAVGDNSLWRYKK</sequence>
<dbReference type="EMBL" id="LR798268">
    <property type="protein sequence ID" value="CAB5219477.1"/>
    <property type="molecule type" value="Genomic_DNA"/>
</dbReference>
<dbReference type="Pfam" id="PF04542">
    <property type="entry name" value="Sigma70_r2"/>
    <property type="match status" value="1"/>
</dbReference>
<dbReference type="GO" id="GO:0006352">
    <property type="term" value="P:DNA-templated transcription initiation"/>
    <property type="evidence" value="ECO:0007669"/>
    <property type="project" value="InterPro"/>
</dbReference>
<organism evidence="2">
    <name type="scientific">uncultured Caudovirales phage</name>
    <dbReference type="NCBI Taxonomy" id="2100421"/>
    <lineage>
        <taxon>Viruses</taxon>
        <taxon>Duplodnaviria</taxon>
        <taxon>Heunggongvirae</taxon>
        <taxon>Uroviricota</taxon>
        <taxon>Caudoviricetes</taxon>
        <taxon>Peduoviridae</taxon>
        <taxon>Maltschvirus</taxon>
        <taxon>Maltschvirus maltsch</taxon>
    </lineage>
</organism>
<protein>
    <submittedName>
        <fullName evidence="2">Sigma70-ECF, RNA polymerase sigma factor, sigma-70 family</fullName>
    </submittedName>
</protein>
<dbReference type="SUPFAM" id="SSF88946">
    <property type="entry name" value="Sigma2 domain of RNA polymerase sigma factors"/>
    <property type="match status" value="1"/>
</dbReference>
<dbReference type="GO" id="GO:0003700">
    <property type="term" value="F:DNA-binding transcription factor activity"/>
    <property type="evidence" value="ECO:0007669"/>
    <property type="project" value="InterPro"/>
</dbReference>
<dbReference type="InterPro" id="IPR013325">
    <property type="entry name" value="RNA_pol_sigma_r2"/>
</dbReference>
<feature type="domain" description="RNA polymerase sigma-70 region 2" evidence="1">
    <location>
        <begin position="21"/>
        <end position="87"/>
    </location>
</feature>
<dbReference type="InterPro" id="IPR007627">
    <property type="entry name" value="RNA_pol_sigma70_r2"/>
</dbReference>
<accession>A0A6J5KRR2</accession>
<reference evidence="2" key="1">
    <citation type="submission" date="2020-04" db="EMBL/GenBank/DDBJ databases">
        <authorList>
            <person name="Chiriac C."/>
            <person name="Salcher M."/>
            <person name="Ghai R."/>
            <person name="Kavagutti S V."/>
        </authorList>
    </citation>
    <scope>NUCLEOTIDE SEQUENCE</scope>
</reference>
<gene>
    <name evidence="3" type="ORF">UFOVP220_87</name>
    <name evidence="2" type="ORF">UFOVP44_96</name>
</gene>
<dbReference type="Gene3D" id="1.10.1740.10">
    <property type="match status" value="1"/>
</dbReference>
<evidence type="ECO:0000313" key="2">
    <source>
        <dbReference type="EMBL" id="CAB4123942.1"/>
    </source>
</evidence>
<dbReference type="EMBL" id="LR796176">
    <property type="protein sequence ID" value="CAB4123942.1"/>
    <property type="molecule type" value="Genomic_DNA"/>
</dbReference>